<protein>
    <recommendedName>
        <fullName evidence="4">DUF4386 family protein</fullName>
    </recommendedName>
</protein>
<feature type="transmembrane region" description="Helical" evidence="1">
    <location>
        <begin position="166"/>
        <end position="199"/>
    </location>
</feature>
<keyword evidence="1" id="KW-0472">Membrane</keyword>
<keyword evidence="1" id="KW-1133">Transmembrane helix</keyword>
<gene>
    <name evidence="2" type="ORF">FHP06_13205</name>
</gene>
<evidence type="ECO:0000313" key="3">
    <source>
        <dbReference type="Proteomes" id="UP000321571"/>
    </source>
</evidence>
<feature type="transmembrane region" description="Helical" evidence="1">
    <location>
        <begin position="87"/>
        <end position="114"/>
    </location>
</feature>
<proteinExistence type="predicted"/>
<accession>A0A5C8NDP3</accession>
<evidence type="ECO:0000313" key="2">
    <source>
        <dbReference type="EMBL" id="TXL57727.1"/>
    </source>
</evidence>
<dbReference type="AlphaFoldDB" id="A0A5C8NDP3"/>
<dbReference type="OrthoDB" id="9945125at2"/>
<evidence type="ECO:0000256" key="1">
    <source>
        <dbReference type="SAM" id="Phobius"/>
    </source>
</evidence>
<dbReference type="RefSeq" id="WP_147687252.1">
    <property type="nucleotide sequence ID" value="NZ_VDUX01000006.1"/>
</dbReference>
<dbReference type="EMBL" id="VDUX01000006">
    <property type="protein sequence ID" value="TXL57727.1"/>
    <property type="molecule type" value="Genomic_DNA"/>
</dbReference>
<name>A0A5C8NDP3_9ACTN</name>
<dbReference type="Proteomes" id="UP000321571">
    <property type="component" value="Unassembled WGS sequence"/>
</dbReference>
<sequence length="215" mass="21502">MNSQKMTRVCAVGLLVGPLMFTIGDVLRRVVDQDAGSSATGITDAVADKPGLWLAAALLSALAPVAFLPGVAAVVATARGRGSTTTLVGGCLLGLGLLASVGHAVAFYAPYALYDRAGTSDAALKALDSESESYPLLVLLIVLFIAGLILGTIVLLIGLRMAGRVPVWAVVAGVVFAVAGGSGGVALGIVGVAAALVAFVPAARSLRVSEPVPVR</sequence>
<reference evidence="2 3" key="1">
    <citation type="submission" date="2019-06" db="EMBL/GenBank/DDBJ databases">
        <title>Aeromicrobium sp. nov., isolated from a maize field.</title>
        <authorList>
            <person name="Lin S.-Y."/>
            <person name="Tsai C.-F."/>
            <person name="Young C.-C."/>
        </authorList>
    </citation>
    <scope>NUCLEOTIDE SEQUENCE [LARGE SCALE GENOMIC DNA]</scope>
    <source>
        <strain evidence="2 3">CC-CFT486</strain>
    </source>
</reference>
<keyword evidence="3" id="KW-1185">Reference proteome</keyword>
<keyword evidence="1" id="KW-0812">Transmembrane</keyword>
<evidence type="ECO:0008006" key="4">
    <source>
        <dbReference type="Google" id="ProtNLM"/>
    </source>
</evidence>
<comment type="caution">
    <text evidence="2">The sequence shown here is derived from an EMBL/GenBank/DDBJ whole genome shotgun (WGS) entry which is preliminary data.</text>
</comment>
<feature type="transmembrane region" description="Helical" evidence="1">
    <location>
        <begin position="134"/>
        <end position="159"/>
    </location>
</feature>
<organism evidence="2 3">
    <name type="scientific">Aeromicrobium terrae</name>
    <dbReference type="NCBI Taxonomy" id="2498846"/>
    <lineage>
        <taxon>Bacteria</taxon>
        <taxon>Bacillati</taxon>
        <taxon>Actinomycetota</taxon>
        <taxon>Actinomycetes</taxon>
        <taxon>Propionibacteriales</taxon>
        <taxon>Nocardioidaceae</taxon>
        <taxon>Aeromicrobium</taxon>
    </lineage>
</organism>
<feature type="transmembrane region" description="Helical" evidence="1">
    <location>
        <begin position="52"/>
        <end position="75"/>
    </location>
</feature>